<dbReference type="EMBL" id="JAFJYH010000123">
    <property type="protein sequence ID" value="KAG4418655.1"/>
    <property type="molecule type" value="Genomic_DNA"/>
</dbReference>
<name>A0A8H7TGD6_9HELO</name>
<evidence type="ECO:0000313" key="4">
    <source>
        <dbReference type="Proteomes" id="UP000664132"/>
    </source>
</evidence>
<proteinExistence type="predicted"/>
<feature type="signal peptide" evidence="2">
    <location>
        <begin position="1"/>
        <end position="26"/>
    </location>
</feature>
<evidence type="ECO:0000313" key="3">
    <source>
        <dbReference type="EMBL" id="KAG4418655.1"/>
    </source>
</evidence>
<dbReference type="AlphaFoldDB" id="A0A8H7TGD6"/>
<feature type="transmembrane region" description="Helical" evidence="1">
    <location>
        <begin position="283"/>
        <end position="303"/>
    </location>
</feature>
<dbReference type="PANTHER" id="PTHR40640:SF1">
    <property type="entry name" value="ANCHORED GLYCOPROTEIN, PUTATIVE (AFU_ORTHOLOGUE AFUA_8G04860)-RELATED"/>
    <property type="match status" value="1"/>
</dbReference>
<evidence type="ECO:0000256" key="1">
    <source>
        <dbReference type="SAM" id="Phobius"/>
    </source>
</evidence>
<sequence length="307" mass="31100">MFLSTPLSLNFLILFLASNLIDGVSAKTKTADVVATTADLFNLAYPVVAYPVASDKHDATTYLIACPTGIDTASCEFEQPFTMIEGPKTLHFGFVAPTASSTQTFIFDCKLRGTTSMGCTATGVSDDASPSAPITTTEALTYTGETAKGFFRSVSLVTDSRMLMTHTPGVLKGDGVYTTGGEVATSKETAKTGSATVIATKTSSVASSGTGASTTKAATTKLPSVEVIFSTATVAPTEMKSEVSESVVTDSVESTASTVSSSASASGTSPSVSASITASSASVVSASCGLITIAAIVTCLVIGKSLL</sequence>
<keyword evidence="1" id="KW-0812">Transmembrane</keyword>
<dbReference type="PANTHER" id="PTHR40640">
    <property type="entry name" value="ANCHORED GLYCOPROTEIN, PUTATIVE (AFU_ORTHOLOGUE AFUA_8G04860)-RELATED"/>
    <property type="match status" value="1"/>
</dbReference>
<comment type="caution">
    <text evidence="3">The sequence shown here is derived from an EMBL/GenBank/DDBJ whole genome shotgun (WGS) entry which is preliminary data.</text>
</comment>
<keyword evidence="1" id="KW-0472">Membrane</keyword>
<keyword evidence="4" id="KW-1185">Reference proteome</keyword>
<keyword evidence="1" id="KW-1133">Transmembrane helix</keyword>
<protein>
    <submittedName>
        <fullName evidence="3">Uncharacterized protein</fullName>
    </submittedName>
</protein>
<evidence type="ECO:0000256" key="2">
    <source>
        <dbReference type="SAM" id="SignalP"/>
    </source>
</evidence>
<gene>
    <name evidence="3" type="ORF">IFR04_008191</name>
</gene>
<dbReference type="Proteomes" id="UP000664132">
    <property type="component" value="Unassembled WGS sequence"/>
</dbReference>
<reference evidence="3" key="1">
    <citation type="submission" date="2021-02" db="EMBL/GenBank/DDBJ databases">
        <title>Genome sequence Cadophora malorum strain M34.</title>
        <authorList>
            <person name="Stefanovic E."/>
            <person name="Vu D."/>
            <person name="Scully C."/>
            <person name="Dijksterhuis J."/>
            <person name="Roader J."/>
            <person name="Houbraken J."/>
        </authorList>
    </citation>
    <scope>NUCLEOTIDE SEQUENCE</scope>
    <source>
        <strain evidence="3">M34</strain>
    </source>
</reference>
<dbReference type="OrthoDB" id="4991875at2759"/>
<accession>A0A8H7TGD6</accession>
<organism evidence="3 4">
    <name type="scientific">Cadophora malorum</name>
    <dbReference type="NCBI Taxonomy" id="108018"/>
    <lineage>
        <taxon>Eukaryota</taxon>
        <taxon>Fungi</taxon>
        <taxon>Dikarya</taxon>
        <taxon>Ascomycota</taxon>
        <taxon>Pezizomycotina</taxon>
        <taxon>Leotiomycetes</taxon>
        <taxon>Helotiales</taxon>
        <taxon>Ploettnerulaceae</taxon>
        <taxon>Cadophora</taxon>
    </lineage>
</organism>
<keyword evidence="2" id="KW-0732">Signal</keyword>
<feature type="chain" id="PRO_5034005650" evidence="2">
    <location>
        <begin position="27"/>
        <end position="307"/>
    </location>
</feature>